<dbReference type="EMBL" id="MJIL01000096">
    <property type="protein sequence ID" value="OLQ70760.1"/>
    <property type="molecule type" value="Genomic_DNA"/>
</dbReference>
<accession>A0A1Q9G901</accession>
<evidence type="ECO:0000313" key="2">
    <source>
        <dbReference type="Proteomes" id="UP000186905"/>
    </source>
</evidence>
<organism evidence="1 2">
    <name type="scientific">Photobacterium proteolyticum</name>
    <dbReference type="NCBI Taxonomy" id="1903952"/>
    <lineage>
        <taxon>Bacteria</taxon>
        <taxon>Pseudomonadati</taxon>
        <taxon>Pseudomonadota</taxon>
        <taxon>Gammaproteobacteria</taxon>
        <taxon>Vibrionales</taxon>
        <taxon>Vibrionaceae</taxon>
        <taxon>Photobacterium</taxon>
    </lineage>
</organism>
<reference evidence="1 2" key="1">
    <citation type="submission" date="2016-09" db="EMBL/GenBank/DDBJ databases">
        <title>Photobacterium proteolyticum sp. nov. a protease producing bacterium isolated from ocean sediments of Laizhou Bay.</title>
        <authorList>
            <person name="Li Y."/>
        </authorList>
    </citation>
    <scope>NUCLEOTIDE SEQUENCE [LARGE SCALE GENOMIC DNA]</scope>
    <source>
        <strain evidence="1 2">13-12</strain>
    </source>
</reference>
<evidence type="ECO:0000313" key="1">
    <source>
        <dbReference type="EMBL" id="OLQ70760.1"/>
    </source>
</evidence>
<name>A0A1Q9G901_9GAMM</name>
<proteinExistence type="predicted"/>
<dbReference type="OrthoDB" id="5820455at2"/>
<sequence>MRHIADFIEQLERGDDPFNIWVYSSKGHYSQFGNQGNKQHKPNLYKALDQHLQIVVKMNNDANDDAYLLLPEVHAVVPVAFREGQVHSLTRPTAAQASVA</sequence>
<dbReference type="Proteomes" id="UP000186905">
    <property type="component" value="Unassembled WGS sequence"/>
</dbReference>
<dbReference type="RefSeq" id="WP_075767681.1">
    <property type="nucleotide sequence ID" value="NZ_MJIL01000096.1"/>
</dbReference>
<keyword evidence="2" id="KW-1185">Reference proteome</keyword>
<dbReference type="AlphaFoldDB" id="A0A1Q9G901"/>
<comment type="caution">
    <text evidence="1">The sequence shown here is derived from an EMBL/GenBank/DDBJ whole genome shotgun (WGS) entry which is preliminary data.</text>
</comment>
<protein>
    <submittedName>
        <fullName evidence="1">Uncharacterized protein</fullName>
    </submittedName>
</protein>
<gene>
    <name evidence="1" type="ORF">BIT28_15180</name>
</gene>